<feature type="region of interest" description="Disordered" evidence="16">
    <location>
        <begin position="1"/>
        <end position="30"/>
    </location>
</feature>
<evidence type="ECO:0000256" key="16">
    <source>
        <dbReference type="SAM" id="MobiDB-lite"/>
    </source>
</evidence>
<keyword evidence="2" id="KW-0540">Nuclease</keyword>
<dbReference type="InterPro" id="IPR014016">
    <property type="entry name" value="UvrD-like_ATP-bd"/>
</dbReference>
<dbReference type="GO" id="GO:0004527">
    <property type="term" value="F:exonuclease activity"/>
    <property type="evidence" value="ECO:0007669"/>
    <property type="project" value="UniProtKB-KW"/>
</dbReference>
<reference evidence="19 20" key="1">
    <citation type="submission" date="2021-03" db="EMBL/GenBank/DDBJ databases">
        <title>Haloterrigena longa sp. nov. and Haloterrigena limicola sp. nov., extremely halophilic archaea isolated from a salt lake.</title>
        <authorList>
            <person name="Henglin C."/>
        </authorList>
    </citation>
    <scope>NUCLEOTIDE SEQUENCE [LARGE SCALE GENOMIC DNA]</scope>
    <source>
        <strain evidence="19 20">KZCA68</strain>
    </source>
</reference>
<evidence type="ECO:0000256" key="3">
    <source>
        <dbReference type="ARBA" id="ARBA00022741"/>
    </source>
</evidence>
<keyword evidence="20" id="KW-1185">Reference proteome</keyword>
<evidence type="ECO:0000256" key="12">
    <source>
        <dbReference type="ARBA" id="ARBA00034617"/>
    </source>
</evidence>
<feature type="region of interest" description="Disordered" evidence="16">
    <location>
        <begin position="463"/>
        <end position="525"/>
    </location>
</feature>
<evidence type="ECO:0000256" key="13">
    <source>
        <dbReference type="ARBA" id="ARBA00034808"/>
    </source>
</evidence>
<dbReference type="Proteomes" id="UP000663203">
    <property type="component" value="Chromosome"/>
</dbReference>
<dbReference type="PROSITE" id="PS51198">
    <property type="entry name" value="UVRD_HELICASE_ATP_BIND"/>
    <property type="match status" value="1"/>
</dbReference>
<evidence type="ECO:0000256" key="5">
    <source>
        <dbReference type="ARBA" id="ARBA00022801"/>
    </source>
</evidence>
<feature type="region of interest" description="Disordered" evidence="16">
    <location>
        <begin position="958"/>
        <end position="1016"/>
    </location>
</feature>
<dbReference type="RefSeq" id="WP_207289641.1">
    <property type="nucleotide sequence ID" value="NZ_CP071462.1"/>
</dbReference>
<proteinExistence type="inferred from homology"/>
<dbReference type="InterPro" id="IPR038726">
    <property type="entry name" value="PDDEXK_AddAB-type"/>
</dbReference>
<dbReference type="InterPro" id="IPR027417">
    <property type="entry name" value="P-loop_NTPase"/>
</dbReference>
<feature type="compositionally biased region" description="Basic and acidic residues" evidence="16">
    <location>
        <begin position="471"/>
        <end position="484"/>
    </location>
</feature>
<keyword evidence="5 15" id="KW-0378">Hydrolase</keyword>
<feature type="binding site" evidence="15">
    <location>
        <begin position="47"/>
        <end position="54"/>
    </location>
    <ligand>
        <name>ATP</name>
        <dbReference type="ChEBI" id="CHEBI:30616"/>
    </ligand>
</feature>
<evidence type="ECO:0000256" key="2">
    <source>
        <dbReference type="ARBA" id="ARBA00022722"/>
    </source>
</evidence>
<dbReference type="InterPro" id="IPR000212">
    <property type="entry name" value="DNA_helicase_UvrD/REP"/>
</dbReference>
<organism evidence="19 20">
    <name type="scientific">Haloterrigena alkaliphila</name>
    <dbReference type="NCBI Taxonomy" id="2816475"/>
    <lineage>
        <taxon>Archaea</taxon>
        <taxon>Methanobacteriati</taxon>
        <taxon>Methanobacteriota</taxon>
        <taxon>Stenosarchaea group</taxon>
        <taxon>Halobacteria</taxon>
        <taxon>Halobacteriales</taxon>
        <taxon>Natrialbaceae</taxon>
        <taxon>Haloterrigena</taxon>
    </lineage>
</organism>
<feature type="compositionally biased region" description="Basic and acidic residues" evidence="16">
    <location>
        <begin position="968"/>
        <end position="987"/>
    </location>
</feature>
<evidence type="ECO:0000256" key="4">
    <source>
        <dbReference type="ARBA" id="ARBA00022763"/>
    </source>
</evidence>
<accession>A0A8A2VHU4</accession>
<feature type="compositionally biased region" description="Gly residues" evidence="16">
    <location>
        <begin position="1069"/>
        <end position="1079"/>
    </location>
</feature>
<dbReference type="KEGG" id="hakz:J0X25_03305"/>
<dbReference type="PANTHER" id="PTHR11070:SF2">
    <property type="entry name" value="ATP-DEPENDENT DNA HELICASE SRS2"/>
    <property type="match status" value="1"/>
</dbReference>
<feature type="domain" description="UvrD-like helicase ATP-binding" evidence="17">
    <location>
        <begin position="26"/>
        <end position="452"/>
    </location>
</feature>
<dbReference type="Gene3D" id="1.10.10.160">
    <property type="match status" value="1"/>
</dbReference>
<evidence type="ECO:0000256" key="9">
    <source>
        <dbReference type="ARBA" id="ARBA00023125"/>
    </source>
</evidence>
<keyword evidence="10" id="KW-0234">DNA repair</keyword>
<evidence type="ECO:0000256" key="7">
    <source>
        <dbReference type="ARBA" id="ARBA00022839"/>
    </source>
</evidence>
<dbReference type="GO" id="GO:0003677">
    <property type="term" value="F:DNA binding"/>
    <property type="evidence" value="ECO:0007669"/>
    <property type="project" value="UniProtKB-KW"/>
</dbReference>
<evidence type="ECO:0000256" key="15">
    <source>
        <dbReference type="PROSITE-ProRule" id="PRU00560"/>
    </source>
</evidence>
<evidence type="ECO:0000256" key="8">
    <source>
        <dbReference type="ARBA" id="ARBA00022840"/>
    </source>
</evidence>
<dbReference type="GeneID" id="63186300"/>
<evidence type="ECO:0000256" key="14">
    <source>
        <dbReference type="ARBA" id="ARBA00048988"/>
    </source>
</evidence>
<keyword evidence="6 15" id="KW-0347">Helicase</keyword>
<keyword evidence="8 15" id="KW-0067">ATP-binding</keyword>
<dbReference type="GO" id="GO:0043138">
    <property type="term" value="F:3'-5' DNA helicase activity"/>
    <property type="evidence" value="ECO:0007669"/>
    <property type="project" value="UniProtKB-EC"/>
</dbReference>
<feature type="region of interest" description="Disordered" evidence="16">
    <location>
        <begin position="1067"/>
        <end position="1093"/>
    </location>
</feature>
<dbReference type="GO" id="GO:0005524">
    <property type="term" value="F:ATP binding"/>
    <property type="evidence" value="ECO:0007669"/>
    <property type="project" value="UniProtKB-UniRule"/>
</dbReference>
<dbReference type="SUPFAM" id="SSF52540">
    <property type="entry name" value="P-loop containing nucleoside triphosphate hydrolases"/>
    <property type="match status" value="1"/>
</dbReference>
<name>A0A8A2VHU4_9EURY</name>
<keyword evidence="11" id="KW-0413">Isomerase</keyword>
<feature type="compositionally biased region" description="Acidic residues" evidence="16">
    <location>
        <begin position="491"/>
        <end position="508"/>
    </location>
</feature>
<keyword evidence="3 15" id="KW-0547">Nucleotide-binding</keyword>
<dbReference type="InterPro" id="IPR011604">
    <property type="entry name" value="PDDEXK-like_dom_sf"/>
</dbReference>
<evidence type="ECO:0000313" key="20">
    <source>
        <dbReference type="Proteomes" id="UP000663203"/>
    </source>
</evidence>
<dbReference type="Pfam" id="PF00580">
    <property type="entry name" value="UvrD-helicase"/>
    <property type="match status" value="1"/>
</dbReference>
<evidence type="ECO:0000259" key="17">
    <source>
        <dbReference type="PROSITE" id="PS51198"/>
    </source>
</evidence>
<dbReference type="InterPro" id="IPR014017">
    <property type="entry name" value="DNA_helicase_UvrD-like_C"/>
</dbReference>
<dbReference type="Pfam" id="PF13361">
    <property type="entry name" value="UvrD_C"/>
    <property type="match status" value="1"/>
</dbReference>
<evidence type="ECO:0000256" key="1">
    <source>
        <dbReference type="ARBA" id="ARBA00009922"/>
    </source>
</evidence>
<dbReference type="PROSITE" id="PS51217">
    <property type="entry name" value="UVRD_HELICASE_CTER"/>
    <property type="match status" value="1"/>
</dbReference>
<dbReference type="InterPro" id="IPR013986">
    <property type="entry name" value="DExx_box_DNA_helicase_dom_sf"/>
</dbReference>
<sequence>MAEERRERRPDHGGSRVGDEGSDGDLEPKGNQRAVIESRAACTSVDAGAGTGKTTTMLMRIERAIERGDVDPEDVLVLTFANEAAGSIREAVAERLDPAAAAAIDVYTYHSFCYRLVREYAYYLGYSPEFDVVTERTRRRMVGRLLAENDYGFATAAGRSDGSPEDLTAAVDGFIRAMSQEDVTPDELQERLPAVRTLELCNEFVLWLERTASEELSFDNAALRYFNADDHLEAGRESLVDYGKLLEYCREKIAEAPAEFREDDVVRDVDRYLRVLQECVTNAIDVLSLEDPTTKQLPRALFGNEIWREATNRIEQSPFGRLKHYVEFMRLARHYADVYADYHDALEAERALDFDELVRTATGLLDDPAIAGEITGQWEQVYCDEFQDTDETQFALITELTDGPDRPDLLAIGDKDQAIYGWRGTDREGLDRLADAYDDHEAIELELNFRSRQEILDLTNHCDYGPQSSKTLREVGRTPGEYRADGNSAGESEDAALEGSADDEAATDDADRAVTNGDPANPPDRVVKIESARVGPSTAEQVATTVSRLLNGEAENVPQRSLEDIAVIVRTNRHAQSVAEELRDLQIPYEISGSPRGEISPGVRTLLSYFRVLVDPTADAHLRRVLLYRYRLPESDLATLQRRDGSLYDAVIDDGSEGESDASLEHPERVERARGHLAALEHLRDVYPLSGFVRRFREVTRLEWFLTSEEREELERIERFVEAYTGDSVIQTLTPSFVDALERTLRGGESERTRGTQSTDSIDVMTVHQAKGLEFDTVLVPYLSDEEWCVERDYARRARYRLLAAMLDDDVDSPLLADLAAETVGEEWRVLHVALTRAENHLFVFGSEYDYDGEEGDLAASTADACLADEIEWSVAGRRMNLWSSLRESFERVRETYPGTVADRTEEIELSAGVSPGTITYYADYGDRPVEPLETREAIETVHRLGRLLRDGTLLPAADAASHGGNEAGDRGESGRGGRDGSRDEGGGRNGGGGGTAASRSRRRVPTGRQLSALTPDTVRFPVETLANAAELPAALRHSYSAMETHDTCPRKHYLDHVVRAFDDPAAGTGAGMGTGVGSQGTRAETPSEPGSRLVGTVFHDVAEEAFYREYRTREAWREAAVRQLTARDLLEHREAVLACIDRFFEADAPAFDAPVADWEPLAAELPFALADVADVRGDVVGYVDSIRRTPDGGLAVLDYKATAERIAPADATQLALYARACQRRFDDPIAAVGYVYVGDVEGPRVDLIDPDDLPPWSAVRETLEAVDAPSFGETTPGDHCRYCPHRSLGCGPDGVVEAADIEVSSDD</sequence>
<comment type="catalytic activity">
    <reaction evidence="14">
        <text>ATP + H2O = ADP + phosphate + H(+)</text>
        <dbReference type="Rhea" id="RHEA:13065"/>
        <dbReference type="ChEBI" id="CHEBI:15377"/>
        <dbReference type="ChEBI" id="CHEBI:15378"/>
        <dbReference type="ChEBI" id="CHEBI:30616"/>
        <dbReference type="ChEBI" id="CHEBI:43474"/>
        <dbReference type="ChEBI" id="CHEBI:456216"/>
        <dbReference type="EC" id="5.6.2.4"/>
    </reaction>
</comment>
<dbReference type="Pfam" id="PF12705">
    <property type="entry name" value="PDDEXK_1"/>
    <property type="match status" value="1"/>
</dbReference>
<dbReference type="PANTHER" id="PTHR11070">
    <property type="entry name" value="UVRD / RECB / PCRA DNA HELICASE FAMILY MEMBER"/>
    <property type="match status" value="1"/>
</dbReference>
<gene>
    <name evidence="19" type="ORF">J0X25_03305</name>
</gene>
<evidence type="ECO:0000256" key="10">
    <source>
        <dbReference type="ARBA" id="ARBA00023204"/>
    </source>
</evidence>
<keyword evidence="7" id="KW-0269">Exonuclease</keyword>
<dbReference type="EC" id="5.6.2.4" evidence="13"/>
<keyword evidence="9" id="KW-0238">DNA-binding</keyword>
<dbReference type="GO" id="GO:0000725">
    <property type="term" value="P:recombinational repair"/>
    <property type="evidence" value="ECO:0007669"/>
    <property type="project" value="TreeGrafter"/>
</dbReference>
<dbReference type="Gene3D" id="1.10.486.10">
    <property type="entry name" value="PCRA, domain 4"/>
    <property type="match status" value="1"/>
</dbReference>
<dbReference type="Gene3D" id="3.40.50.300">
    <property type="entry name" value="P-loop containing nucleotide triphosphate hydrolases"/>
    <property type="match status" value="4"/>
</dbReference>
<dbReference type="Gene3D" id="3.90.320.10">
    <property type="match status" value="1"/>
</dbReference>
<feature type="domain" description="UvrD-like helicase C-terminal" evidence="18">
    <location>
        <begin position="496"/>
        <end position="772"/>
    </location>
</feature>
<dbReference type="EMBL" id="CP071462">
    <property type="protein sequence ID" value="QSX00006.1"/>
    <property type="molecule type" value="Genomic_DNA"/>
</dbReference>
<evidence type="ECO:0000256" key="6">
    <source>
        <dbReference type="ARBA" id="ARBA00022806"/>
    </source>
</evidence>
<keyword evidence="4" id="KW-0227">DNA damage</keyword>
<comment type="similarity">
    <text evidence="1">Belongs to the helicase family. UvrD subfamily.</text>
</comment>
<evidence type="ECO:0000259" key="18">
    <source>
        <dbReference type="PROSITE" id="PS51217"/>
    </source>
</evidence>
<feature type="compositionally biased region" description="Basic and acidic residues" evidence="16">
    <location>
        <begin position="1"/>
        <end position="19"/>
    </location>
</feature>
<evidence type="ECO:0000313" key="19">
    <source>
        <dbReference type="EMBL" id="QSX00006.1"/>
    </source>
</evidence>
<comment type="catalytic activity">
    <reaction evidence="12">
        <text>Couples ATP hydrolysis with the unwinding of duplex DNA by translocating in the 3'-5' direction.</text>
        <dbReference type="EC" id="5.6.2.4"/>
    </reaction>
</comment>
<evidence type="ECO:0000256" key="11">
    <source>
        <dbReference type="ARBA" id="ARBA00023235"/>
    </source>
</evidence>
<protein>
    <recommendedName>
        <fullName evidence="13">DNA 3'-5' helicase</fullName>
        <ecNumber evidence="13">5.6.2.4</ecNumber>
    </recommendedName>
</protein>